<evidence type="ECO:0000313" key="1">
    <source>
        <dbReference type="EMBL" id="ETO67615.1"/>
    </source>
</evidence>
<organism evidence="1 2">
    <name type="scientific">Phytophthora nicotianae P1976</name>
    <dbReference type="NCBI Taxonomy" id="1317066"/>
    <lineage>
        <taxon>Eukaryota</taxon>
        <taxon>Sar</taxon>
        <taxon>Stramenopiles</taxon>
        <taxon>Oomycota</taxon>
        <taxon>Peronosporomycetes</taxon>
        <taxon>Peronosporales</taxon>
        <taxon>Peronosporaceae</taxon>
        <taxon>Phytophthora</taxon>
    </lineage>
</organism>
<proteinExistence type="predicted"/>
<sequence>MAPDLRRKRLRSGGVRQHNTWDNAARQTKAGKSVTQKQFTFRHFEGFMKSCRKMDERWSGCCVVRWRSKVELRGCRGTLDGKLALLSAEVKSLQLPLGSYLARGVMEWQFEEFAKNNEDGFHKQGEIPEQSWW</sequence>
<reference evidence="1 2" key="1">
    <citation type="submission" date="2013-11" db="EMBL/GenBank/DDBJ databases">
        <title>The Genome Sequence of Phytophthora parasitica P1976.</title>
        <authorList>
            <consortium name="The Broad Institute Genomics Platform"/>
            <person name="Russ C."/>
            <person name="Tyler B."/>
            <person name="Panabieres F."/>
            <person name="Shan W."/>
            <person name="Tripathy S."/>
            <person name="Grunwald N."/>
            <person name="Machado M."/>
            <person name="Johnson C.S."/>
            <person name="Walker B."/>
            <person name="Young S."/>
            <person name="Zeng Q."/>
            <person name="Gargeya S."/>
            <person name="Fitzgerald M."/>
            <person name="Haas B."/>
            <person name="Abouelleil A."/>
            <person name="Allen A.W."/>
            <person name="Alvarado L."/>
            <person name="Arachchi H.M."/>
            <person name="Berlin A.M."/>
            <person name="Chapman S.B."/>
            <person name="Gainer-Dewar J."/>
            <person name="Goldberg J."/>
            <person name="Griggs A."/>
            <person name="Gujja S."/>
            <person name="Hansen M."/>
            <person name="Howarth C."/>
            <person name="Imamovic A."/>
            <person name="Ireland A."/>
            <person name="Larimer J."/>
            <person name="McCowan C."/>
            <person name="Murphy C."/>
            <person name="Pearson M."/>
            <person name="Poon T.W."/>
            <person name="Priest M."/>
            <person name="Roberts A."/>
            <person name="Saif S."/>
            <person name="Shea T."/>
            <person name="Sisk P."/>
            <person name="Sykes S."/>
            <person name="Wortman J."/>
            <person name="Nusbaum C."/>
            <person name="Birren B."/>
        </authorList>
    </citation>
    <scope>NUCLEOTIDE SEQUENCE [LARGE SCALE GENOMIC DNA]</scope>
    <source>
        <strain evidence="1 2">P1976</strain>
    </source>
</reference>
<dbReference type="EMBL" id="ANJA01002876">
    <property type="protein sequence ID" value="ETO67615.1"/>
    <property type="molecule type" value="Genomic_DNA"/>
</dbReference>
<dbReference type="AlphaFoldDB" id="A0A080ZLV4"/>
<accession>A0A080ZLV4</accession>
<name>A0A080ZLV4_PHYNI</name>
<evidence type="ECO:0000313" key="2">
    <source>
        <dbReference type="Proteomes" id="UP000028582"/>
    </source>
</evidence>
<protein>
    <submittedName>
        <fullName evidence="1">Uncharacterized protein</fullName>
    </submittedName>
</protein>
<comment type="caution">
    <text evidence="1">The sequence shown here is derived from an EMBL/GenBank/DDBJ whole genome shotgun (WGS) entry which is preliminary data.</text>
</comment>
<dbReference type="Proteomes" id="UP000028582">
    <property type="component" value="Unassembled WGS sequence"/>
</dbReference>
<gene>
    <name evidence="1" type="ORF">F444_15484</name>
</gene>